<protein>
    <submittedName>
        <fullName evidence="3">YdbH domain-containing protein</fullName>
    </submittedName>
</protein>
<dbReference type="Proteomes" id="UP001382935">
    <property type="component" value="Chromosome"/>
</dbReference>
<keyword evidence="4" id="KW-1185">Reference proteome</keyword>
<keyword evidence="2" id="KW-0812">Transmembrane</keyword>
<feature type="transmembrane region" description="Helical" evidence="2">
    <location>
        <begin position="27"/>
        <end position="47"/>
    </location>
</feature>
<name>A0ABZ2G1C9_9SPHN</name>
<sequence length="1080" mass="113968">MADETTVSSDEEGAVTVARRRRPLPRLLGFALIGLLVLLVVVALVLWSQRRPIATNILQRELEKRGVQASFTLDRIGLRTQQVSNLVIGDPRRPDLTARLAQIQMRIRWNGQVEFYRVVARGVRLHGRVVGRRVTWGQVDRLLPPPSGKPFSLPDISVDLADTSIAMATPYGPIGIAIEGEGKLTGGFKGRLAAASPSLDAGRCTLMGMRAAFAVSVSARRPQVSGPLSAANFACPASNIAIAQPRFDIDSRFSEGFDRFNGSGRMSAMALAAGVNRLDRFNANLTFGGQPTQILGTVELSAAGARMAQLTAARTRLDGDYLLNAERGQITLVADYGANGVDLDPSLTRPLTAALDGAGGTPLAPIAEALRTGFERATRAMSASGKLRLVNVAGGGAVRVETANVQSASGARIAVGGGGDGITYYWPTNRLRVDGRVRTTGGGLPTADLALSMPRGGGAMSGRLVMQPYAANGARLALDPVRFAAQANGGTRIETVALLDGPLSDGRIAGLRVPVSGTIGPGQRLAFGQGCVPVSFAALRLGALQLGRTQLPVCAVGRAIVFRQPDGDVAVRAFTRDLALNGRLGSSPFAARAARGALVGSRGFEFSTVAARLGKPEAPILLNAGDLRGTFQGSGISGTFASADATIGRVPIKLTEADGRWLFYRNRLTVNGAATASDIGSPEPRFYPLRSNDLSFSLQGRDIRAGGSLRHPGTGALITNVAIRHDLGNGTGNATLDVPGLRFAQNGLQPEMITRLTEGVIALVNGTVTGQGRIAWNGTGEVTSTGEFSTTGTNLAAAFGPVTGLSGTIRFSNLLGLETEPEQTINVATINPGILVENGVITYQLLPGQLVRIQAGRWPFMGGELILRETVLNLGRPSPKRLTFEVRGLDANMFVSSFGFNDIKAEGRFDGVLPMIFDDNGGRIVGGRLDSRAPGGRLSYNGAVNKANLGTAGNLAFNALRDLRFQSMIIRLDGDLAGEFGTTLTIDGVGLAGTNGTQRLISRFVGSLPLKFNVSIRGPFRALIGTAKSLRDPRTLIDTTLDRPLGNIPGIVTEVRRREEDTTQTQTPVQEEVTPVRNRP</sequence>
<dbReference type="Pfam" id="PF11739">
    <property type="entry name" value="YdbH-like"/>
    <property type="match status" value="1"/>
</dbReference>
<feature type="compositionally biased region" description="Low complexity" evidence="1">
    <location>
        <begin position="1063"/>
        <end position="1080"/>
    </location>
</feature>
<dbReference type="EMBL" id="CP145607">
    <property type="protein sequence ID" value="WWM70896.1"/>
    <property type="molecule type" value="Genomic_DNA"/>
</dbReference>
<evidence type="ECO:0000313" key="4">
    <source>
        <dbReference type="Proteomes" id="UP001382935"/>
    </source>
</evidence>
<evidence type="ECO:0000313" key="3">
    <source>
        <dbReference type="EMBL" id="WWM70896.1"/>
    </source>
</evidence>
<keyword evidence="2" id="KW-0472">Membrane</keyword>
<evidence type="ECO:0000256" key="1">
    <source>
        <dbReference type="SAM" id="MobiDB-lite"/>
    </source>
</evidence>
<gene>
    <name evidence="3" type="ORF">V6R86_09465</name>
</gene>
<evidence type="ECO:0000256" key="2">
    <source>
        <dbReference type="SAM" id="Phobius"/>
    </source>
</evidence>
<dbReference type="RefSeq" id="WP_338504059.1">
    <property type="nucleotide sequence ID" value="NZ_CP145607.1"/>
</dbReference>
<reference evidence="3 4" key="1">
    <citation type="submission" date="2024-02" db="EMBL/GenBank/DDBJ databases">
        <title>Full genome sequence of Sphingomonas kaistensis.</title>
        <authorList>
            <person name="Poletto B.L."/>
            <person name="Silva G."/>
            <person name="Galante D."/>
            <person name="Campos K.R."/>
            <person name="Santos M.B.N."/>
            <person name="Sacchi C.T."/>
        </authorList>
    </citation>
    <scope>NUCLEOTIDE SEQUENCE [LARGE SCALE GENOMIC DNA]</scope>
    <source>
        <strain evidence="3 4">MA4R</strain>
    </source>
</reference>
<organism evidence="3 4">
    <name type="scientific">Sphingomonas kaistensis</name>
    <dbReference type="NCBI Taxonomy" id="298708"/>
    <lineage>
        <taxon>Bacteria</taxon>
        <taxon>Pseudomonadati</taxon>
        <taxon>Pseudomonadota</taxon>
        <taxon>Alphaproteobacteria</taxon>
        <taxon>Sphingomonadales</taxon>
        <taxon>Sphingomonadaceae</taxon>
        <taxon>Sphingomonas</taxon>
    </lineage>
</organism>
<keyword evidence="2" id="KW-1133">Transmembrane helix</keyword>
<accession>A0ABZ2G1C9</accession>
<feature type="region of interest" description="Disordered" evidence="1">
    <location>
        <begin position="1057"/>
        <end position="1080"/>
    </location>
</feature>
<dbReference type="InterPro" id="IPR021730">
    <property type="entry name" value="YdbH"/>
</dbReference>
<proteinExistence type="predicted"/>